<comment type="cofactor">
    <cofactor evidence="1">
        <name>Zn(2+)</name>
        <dbReference type="ChEBI" id="CHEBI:29105"/>
    </cofactor>
</comment>
<reference evidence="2 3" key="1">
    <citation type="submission" date="2019-04" db="EMBL/GenBank/DDBJ databases">
        <authorList>
            <consortium name="Pathogen Informatics"/>
        </authorList>
    </citation>
    <scope>NUCLEOTIDE SEQUENCE [LARGE SCALE GENOMIC DNA]</scope>
    <source>
        <strain evidence="2 3">NCTC9185</strain>
    </source>
</reference>
<evidence type="ECO:0000313" key="3">
    <source>
        <dbReference type="Proteomes" id="UP000339249"/>
    </source>
</evidence>
<keyword evidence="2" id="KW-0031">Aminopeptidase</keyword>
<dbReference type="EC" id="3.4.11.4" evidence="2"/>
<evidence type="ECO:0000313" key="2">
    <source>
        <dbReference type="EMBL" id="VTN08678.1"/>
    </source>
</evidence>
<accession>A0A4U9CY76</accession>
<gene>
    <name evidence="2" type="primary">pepT_6</name>
    <name evidence="2" type="ORF">NCTC9185_00556</name>
</gene>
<dbReference type="EMBL" id="CABDVU010000001">
    <property type="protein sequence ID" value="VTN08678.1"/>
    <property type="molecule type" value="Genomic_DNA"/>
</dbReference>
<dbReference type="AlphaFoldDB" id="A0A4U9CY76"/>
<keyword evidence="2" id="KW-0645">Protease</keyword>
<name>A0A4U9CY76_RAOTE</name>
<dbReference type="SUPFAM" id="SSF53187">
    <property type="entry name" value="Zn-dependent exopeptidases"/>
    <property type="match status" value="1"/>
</dbReference>
<keyword evidence="2" id="KW-0378">Hydrolase</keyword>
<dbReference type="Gene3D" id="3.40.630.10">
    <property type="entry name" value="Zn peptidases"/>
    <property type="match status" value="1"/>
</dbReference>
<dbReference type="Proteomes" id="UP000339249">
    <property type="component" value="Unassembled WGS sequence"/>
</dbReference>
<proteinExistence type="predicted"/>
<sequence>MSSPLAERLTQRFFRYLAISSQSDPRATTLPTTPGQHEMARELAQELRQLGLDDIEIDEHATVTAVKRGNVPGAPRIGFITHIDTVDVGLSPDIHPQILRFNGEDLCLNAQKEIWLRVAEHPEILAYPGEEIIFSDGTSRTGGR</sequence>
<protein>
    <submittedName>
        <fullName evidence="2">Peptidase T</fullName>
        <ecNumber evidence="2">3.4.11.4</ecNumber>
    </submittedName>
</protein>
<evidence type="ECO:0000256" key="1">
    <source>
        <dbReference type="ARBA" id="ARBA00001947"/>
    </source>
</evidence>
<dbReference type="PANTHER" id="PTHR42994:SF1">
    <property type="entry name" value="PEPTIDASE T"/>
    <property type="match status" value="1"/>
</dbReference>
<organism evidence="2 3">
    <name type="scientific">Raoultella terrigena</name>
    <name type="common">Klebsiella terrigena</name>
    <dbReference type="NCBI Taxonomy" id="577"/>
    <lineage>
        <taxon>Bacteria</taxon>
        <taxon>Pseudomonadati</taxon>
        <taxon>Pseudomonadota</taxon>
        <taxon>Gammaproteobacteria</taxon>
        <taxon>Enterobacterales</taxon>
        <taxon>Enterobacteriaceae</taxon>
        <taxon>Klebsiella/Raoultella group</taxon>
        <taxon>Raoultella</taxon>
    </lineage>
</organism>
<dbReference type="PANTHER" id="PTHR42994">
    <property type="entry name" value="PEPTIDASE T"/>
    <property type="match status" value="1"/>
</dbReference>
<dbReference type="GO" id="GO:0045148">
    <property type="term" value="F:tripeptide aminopeptidase activity"/>
    <property type="evidence" value="ECO:0007669"/>
    <property type="project" value="UniProtKB-EC"/>
</dbReference>